<keyword evidence="3" id="KW-0812">Transmembrane</keyword>
<dbReference type="PROSITE" id="PS51846">
    <property type="entry name" value="CNNM"/>
    <property type="match status" value="1"/>
</dbReference>
<evidence type="ECO:0000256" key="1">
    <source>
        <dbReference type="ARBA" id="ARBA00022737"/>
    </source>
</evidence>
<comment type="caution">
    <text evidence="5">The sequence shown here is derived from an EMBL/GenBank/DDBJ whole genome shotgun (WGS) entry which is preliminary data.</text>
</comment>
<dbReference type="InterPro" id="IPR002550">
    <property type="entry name" value="CNNM"/>
</dbReference>
<keyword evidence="1" id="KW-0677">Repeat</keyword>
<dbReference type="EMBL" id="BARS01018566">
    <property type="protein sequence ID" value="GAF95906.1"/>
    <property type="molecule type" value="Genomic_DNA"/>
</dbReference>
<feature type="transmembrane region" description="Helical" evidence="3">
    <location>
        <begin position="58"/>
        <end position="81"/>
    </location>
</feature>
<evidence type="ECO:0000256" key="2">
    <source>
        <dbReference type="ARBA" id="ARBA00023122"/>
    </source>
</evidence>
<dbReference type="AlphaFoldDB" id="X0U990"/>
<evidence type="ECO:0000313" key="5">
    <source>
        <dbReference type="EMBL" id="GAF95906.1"/>
    </source>
</evidence>
<sequence>MLALMLAVGLVVGLSFACSLTEASLYAVSPTYVRKLVQSGSGAGRLLERFKRKVDEPISAILILNTVANTAGAAVAGALAVRLWGAGRLLWFSVAFTLMVLFVGEIVPKVLGVVHNRRLSPVLARPLLGLIWAFYPVIAVCKAFSKALAGGRRVLHAPEDELLMMAQIGAEEGSILPIESQLIHNVLALDTVRTKEIMTP</sequence>
<evidence type="ECO:0000256" key="3">
    <source>
        <dbReference type="SAM" id="Phobius"/>
    </source>
</evidence>
<feature type="non-terminal residue" evidence="5">
    <location>
        <position position="200"/>
    </location>
</feature>
<protein>
    <recommendedName>
        <fullName evidence="4">CNNM transmembrane domain-containing protein</fullName>
    </recommendedName>
</protein>
<dbReference type="PANTHER" id="PTHR22777">
    <property type="entry name" value="HEMOLYSIN-RELATED"/>
    <property type="match status" value="1"/>
</dbReference>
<gene>
    <name evidence="5" type="ORF">S01H1_30201</name>
</gene>
<keyword evidence="3" id="KW-1133">Transmembrane helix</keyword>
<proteinExistence type="predicted"/>
<feature type="domain" description="CNNM transmembrane" evidence="4">
    <location>
        <begin position="1"/>
        <end position="179"/>
    </location>
</feature>
<dbReference type="Pfam" id="PF01595">
    <property type="entry name" value="CNNM"/>
    <property type="match status" value="1"/>
</dbReference>
<evidence type="ECO:0000259" key="4">
    <source>
        <dbReference type="PROSITE" id="PS51846"/>
    </source>
</evidence>
<dbReference type="GO" id="GO:0005886">
    <property type="term" value="C:plasma membrane"/>
    <property type="evidence" value="ECO:0007669"/>
    <property type="project" value="TreeGrafter"/>
</dbReference>
<accession>X0U990</accession>
<name>X0U990_9ZZZZ</name>
<dbReference type="PANTHER" id="PTHR22777:SF4">
    <property type="entry name" value="UPF0053 PROTEIN SLL1254"/>
    <property type="match status" value="1"/>
</dbReference>
<keyword evidence="3" id="KW-0472">Membrane</keyword>
<keyword evidence="2" id="KW-0129">CBS domain</keyword>
<reference evidence="5" key="1">
    <citation type="journal article" date="2014" name="Front. Microbiol.">
        <title>High frequency of phylogenetically diverse reductive dehalogenase-homologous genes in deep subseafloor sedimentary metagenomes.</title>
        <authorList>
            <person name="Kawai M."/>
            <person name="Futagami T."/>
            <person name="Toyoda A."/>
            <person name="Takaki Y."/>
            <person name="Nishi S."/>
            <person name="Hori S."/>
            <person name="Arai W."/>
            <person name="Tsubouchi T."/>
            <person name="Morono Y."/>
            <person name="Uchiyama I."/>
            <person name="Ito T."/>
            <person name="Fujiyama A."/>
            <person name="Inagaki F."/>
            <person name="Takami H."/>
        </authorList>
    </citation>
    <scope>NUCLEOTIDE SEQUENCE</scope>
    <source>
        <strain evidence="5">Expedition CK06-06</strain>
    </source>
</reference>
<organism evidence="5">
    <name type="scientific">marine sediment metagenome</name>
    <dbReference type="NCBI Taxonomy" id="412755"/>
    <lineage>
        <taxon>unclassified sequences</taxon>
        <taxon>metagenomes</taxon>
        <taxon>ecological metagenomes</taxon>
    </lineage>
</organism>
<feature type="transmembrane region" description="Helical" evidence="3">
    <location>
        <begin position="88"/>
        <end position="107"/>
    </location>
</feature>
<feature type="transmembrane region" description="Helical" evidence="3">
    <location>
        <begin position="127"/>
        <end position="145"/>
    </location>
</feature>